<dbReference type="PANTHER" id="PTHR30417">
    <property type="entry name" value="N-ACETYLMURAMOYL-L-ALANINE AMIDASE AMID"/>
    <property type="match status" value="1"/>
</dbReference>
<evidence type="ECO:0000256" key="1">
    <source>
        <dbReference type="ARBA" id="ARBA00001561"/>
    </source>
</evidence>
<dbReference type="Gene3D" id="3.40.80.10">
    <property type="entry name" value="Peptidoglycan recognition protein-like"/>
    <property type="match status" value="1"/>
</dbReference>
<dbReference type="GO" id="GO:0019867">
    <property type="term" value="C:outer membrane"/>
    <property type="evidence" value="ECO:0007669"/>
    <property type="project" value="TreeGrafter"/>
</dbReference>
<dbReference type="PANTHER" id="PTHR30417:SF1">
    <property type="entry name" value="N-ACETYLMURAMOYL-L-ALANINE AMIDASE AMID"/>
    <property type="match status" value="1"/>
</dbReference>
<evidence type="ECO:0000256" key="4">
    <source>
        <dbReference type="ARBA" id="ARBA00023316"/>
    </source>
</evidence>
<keyword evidence="3" id="KW-0378">Hydrolase</keyword>
<evidence type="ECO:0000256" key="3">
    <source>
        <dbReference type="ARBA" id="ARBA00022801"/>
    </source>
</evidence>
<name>A0A916VP02_9RHOB</name>
<protein>
    <recommendedName>
        <fullName evidence="2">N-acetylmuramoyl-L-alanine amidase</fullName>
        <ecNumber evidence="2">3.5.1.28</ecNumber>
    </recommendedName>
</protein>
<dbReference type="GO" id="GO:0071555">
    <property type="term" value="P:cell wall organization"/>
    <property type="evidence" value="ECO:0007669"/>
    <property type="project" value="UniProtKB-KW"/>
</dbReference>
<dbReference type="Pfam" id="PF01510">
    <property type="entry name" value="Amidase_2"/>
    <property type="match status" value="1"/>
</dbReference>
<organism evidence="6 7">
    <name type="scientific">Neptunicoccus cionae</name>
    <dbReference type="NCBI Taxonomy" id="2035344"/>
    <lineage>
        <taxon>Bacteria</taxon>
        <taxon>Pseudomonadati</taxon>
        <taxon>Pseudomonadota</taxon>
        <taxon>Alphaproteobacteria</taxon>
        <taxon>Rhodobacterales</taxon>
        <taxon>Paracoccaceae</taxon>
        <taxon>Neptunicoccus</taxon>
    </lineage>
</organism>
<dbReference type="InterPro" id="IPR051206">
    <property type="entry name" value="NAMLAA_amidase_2"/>
</dbReference>
<evidence type="ECO:0000259" key="5">
    <source>
        <dbReference type="SMART" id="SM00644"/>
    </source>
</evidence>
<dbReference type="SUPFAM" id="SSF55846">
    <property type="entry name" value="N-acetylmuramoyl-L-alanine amidase-like"/>
    <property type="match status" value="1"/>
</dbReference>
<reference evidence="6" key="1">
    <citation type="journal article" date="2014" name="Int. J. Syst. Evol. Microbiol.">
        <title>Complete genome sequence of Corynebacterium casei LMG S-19264T (=DSM 44701T), isolated from a smear-ripened cheese.</title>
        <authorList>
            <consortium name="US DOE Joint Genome Institute (JGI-PGF)"/>
            <person name="Walter F."/>
            <person name="Albersmeier A."/>
            <person name="Kalinowski J."/>
            <person name="Ruckert C."/>
        </authorList>
    </citation>
    <scope>NUCLEOTIDE SEQUENCE</scope>
    <source>
        <strain evidence="6">CGMCC 1.15880</strain>
    </source>
</reference>
<dbReference type="InterPro" id="IPR036505">
    <property type="entry name" value="Amidase/PGRP_sf"/>
</dbReference>
<dbReference type="EMBL" id="BMKA01000002">
    <property type="protein sequence ID" value="GGA13313.1"/>
    <property type="molecule type" value="Genomic_DNA"/>
</dbReference>
<comment type="caution">
    <text evidence="6">The sequence shown here is derived from an EMBL/GenBank/DDBJ whole genome shotgun (WGS) entry which is preliminary data.</text>
</comment>
<dbReference type="GO" id="GO:0008745">
    <property type="term" value="F:N-acetylmuramoyl-L-alanine amidase activity"/>
    <property type="evidence" value="ECO:0007669"/>
    <property type="project" value="UniProtKB-EC"/>
</dbReference>
<dbReference type="EC" id="3.5.1.28" evidence="2"/>
<evidence type="ECO:0000313" key="7">
    <source>
        <dbReference type="Proteomes" id="UP000628017"/>
    </source>
</evidence>
<dbReference type="Proteomes" id="UP000628017">
    <property type="component" value="Unassembled WGS sequence"/>
</dbReference>
<dbReference type="SMART" id="SM00644">
    <property type="entry name" value="Ami_2"/>
    <property type="match status" value="1"/>
</dbReference>
<dbReference type="AlphaFoldDB" id="A0A916VP02"/>
<dbReference type="GO" id="GO:0009253">
    <property type="term" value="P:peptidoglycan catabolic process"/>
    <property type="evidence" value="ECO:0007669"/>
    <property type="project" value="InterPro"/>
</dbReference>
<comment type="catalytic activity">
    <reaction evidence="1">
        <text>Hydrolyzes the link between N-acetylmuramoyl residues and L-amino acid residues in certain cell-wall glycopeptides.</text>
        <dbReference type="EC" id="3.5.1.28"/>
    </reaction>
</comment>
<dbReference type="InterPro" id="IPR002502">
    <property type="entry name" value="Amidase_domain"/>
</dbReference>
<evidence type="ECO:0000313" key="6">
    <source>
        <dbReference type="EMBL" id="GGA13313.1"/>
    </source>
</evidence>
<dbReference type="CDD" id="cd06583">
    <property type="entry name" value="PGRP"/>
    <property type="match status" value="1"/>
</dbReference>
<sequence>MPYATRSSANFSARRHGLGPDTVVLHYTGMETAQAAIDRLCDPQAEVSAHYVIDEAGAVTQLVAETDRAWHAGAGQWGWVKDVNSHSIGIEIVNRGPDSDTPHFPEPQMVALRELLSSILHRHNIPPERVIGHSDLAPGRKIDPGPYFDWQDLAQRGLSVWPYPAQCSADWSTFRAAAFYFGYRAADDTPQSWEIILSAFRLRFRPFHSGPLDALDVGLMVRLAQEWPCQAVDLGGHGALEKGFADGWTAAR</sequence>
<keyword evidence="7" id="KW-1185">Reference proteome</keyword>
<keyword evidence="4" id="KW-0961">Cell wall biogenesis/degradation</keyword>
<accession>A0A916VP02</accession>
<feature type="domain" description="N-acetylmuramoyl-L-alanine amidase" evidence="5">
    <location>
        <begin position="8"/>
        <end position="145"/>
    </location>
</feature>
<proteinExistence type="predicted"/>
<evidence type="ECO:0000256" key="2">
    <source>
        <dbReference type="ARBA" id="ARBA00011901"/>
    </source>
</evidence>
<dbReference type="GO" id="GO:0009254">
    <property type="term" value="P:peptidoglycan turnover"/>
    <property type="evidence" value="ECO:0007669"/>
    <property type="project" value="TreeGrafter"/>
</dbReference>
<gene>
    <name evidence="6" type="primary">ampD</name>
    <name evidence="6" type="ORF">GCM10011498_11580</name>
</gene>
<reference evidence="6" key="2">
    <citation type="submission" date="2020-09" db="EMBL/GenBank/DDBJ databases">
        <authorList>
            <person name="Sun Q."/>
            <person name="Zhou Y."/>
        </authorList>
    </citation>
    <scope>NUCLEOTIDE SEQUENCE</scope>
    <source>
        <strain evidence="6">CGMCC 1.15880</strain>
    </source>
</reference>